<name>A0A7V1LM64_CALAY</name>
<dbReference type="InterPro" id="IPR016156">
    <property type="entry name" value="FAD/NAD-linked_Rdtase_dimer_sf"/>
</dbReference>
<dbReference type="GO" id="GO:0004148">
    <property type="term" value="F:dihydrolipoyl dehydrogenase (NADH) activity"/>
    <property type="evidence" value="ECO:0007669"/>
    <property type="project" value="TreeGrafter"/>
</dbReference>
<dbReference type="PRINTS" id="PR00368">
    <property type="entry name" value="FADPNR"/>
</dbReference>
<dbReference type="SUPFAM" id="SSF55424">
    <property type="entry name" value="FAD/NAD-linked reductases, dimerisation (C-terminal) domain"/>
    <property type="match status" value="1"/>
</dbReference>
<dbReference type="InterPro" id="IPR023753">
    <property type="entry name" value="FAD/NAD-binding_dom"/>
</dbReference>
<dbReference type="SUPFAM" id="SSF51905">
    <property type="entry name" value="FAD/NAD(P)-binding domain"/>
    <property type="match status" value="1"/>
</dbReference>
<dbReference type="PANTHER" id="PTHR22912:SF151">
    <property type="entry name" value="DIHYDROLIPOYL DEHYDROGENASE, MITOCHONDRIAL"/>
    <property type="match status" value="1"/>
</dbReference>
<dbReference type="AlphaFoldDB" id="A0A7V1LM64"/>
<dbReference type="InterPro" id="IPR036188">
    <property type="entry name" value="FAD/NAD-bd_sf"/>
</dbReference>
<dbReference type="GO" id="GO:0050660">
    <property type="term" value="F:flavin adenine dinucleotide binding"/>
    <property type="evidence" value="ECO:0007669"/>
    <property type="project" value="TreeGrafter"/>
</dbReference>
<keyword evidence="4" id="KW-0274">FAD</keyword>
<proteinExistence type="inferred from homology"/>
<comment type="similarity">
    <text evidence="2">Belongs to the class-I pyridine nucleotide-disulfide oxidoreductase family.</text>
</comment>
<evidence type="ECO:0000256" key="1">
    <source>
        <dbReference type="ARBA" id="ARBA00001974"/>
    </source>
</evidence>
<organism evidence="8">
    <name type="scientific">Caldithrix abyssi</name>
    <dbReference type="NCBI Taxonomy" id="187145"/>
    <lineage>
        <taxon>Bacteria</taxon>
        <taxon>Pseudomonadati</taxon>
        <taxon>Calditrichota</taxon>
        <taxon>Calditrichia</taxon>
        <taxon>Calditrichales</taxon>
        <taxon>Calditrichaceae</taxon>
        <taxon>Caldithrix</taxon>
    </lineage>
</organism>
<keyword evidence="5" id="KW-0520">NAD</keyword>
<evidence type="ECO:0000256" key="4">
    <source>
        <dbReference type="ARBA" id="ARBA00022827"/>
    </source>
</evidence>
<evidence type="ECO:0000313" key="8">
    <source>
        <dbReference type="EMBL" id="HED10564.1"/>
    </source>
</evidence>
<dbReference type="Proteomes" id="UP000886005">
    <property type="component" value="Unassembled WGS sequence"/>
</dbReference>
<evidence type="ECO:0000259" key="7">
    <source>
        <dbReference type="Pfam" id="PF07992"/>
    </source>
</evidence>
<evidence type="ECO:0000259" key="6">
    <source>
        <dbReference type="Pfam" id="PF02852"/>
    </source>
</evidence>
<dbReference type="Gene3D" id="3.30.390.30">
    <property type="match status" value="1"/>
</dbReference>
<evidence type="ECO:0000256" key="2">
    <source>
        <dbReference type="ARBA" id="ARBA00007532"/>
    </source>
</evidence>
<accession>A0A7V1LM64</accession>
<evidence type="ECO:0000256" key="3">
    <source>
        <dbReference type="ARBA" id="ARBA00022630"/>
    </source>
</evidence>
<protein>
    <submittedName>
        <fullName evidence="8">FAD-dependent oxidoreductase</fullName>
    </submittedName>
</protein>
<gene>
    <name evidence="8" type="ORF">ENJ10_07730</name>
</gene>
<feature type="domain" description="FAD/NAD(P)-binding" evidence="7">
    <location>
        <begin position="37"/>
        <end position="343"/>
    </location>
</feature>
<dbReference type="InterPro" id="IPR004099">
    <property type="entry name" value="Pyr_nucl-diS_OxRdtase_dimer"/>
</dbReference>
<keyword evidence="3" id="KW-0285">Flavoprotein</keyword>
<dbReference type="PRINTS" id="PR00411">
    <property type="entry name" value="PNDRDTASEI"/>
</dbReference>
<dbReference type="InterPro" id="IPR050151">
    <property type="entry name" value="Class-I_Pyr_Nuc-Dis_Oxidored"/>
</dbReference>
<dbReference type="EMBL" id="DRLD01000213">
    <property type="protein sequence ID" value="HED10564.1"/>
    <property type="molecule type" value="Genomic_DNA"/>
</dbReference>
<dbReference type="Pfam" id="PF07992">
    <property type="entry name" value="Pyr_redox_2"/>
    <property type="match status" value="1"/>
</dbReference>
<comment type="cofactor">
    <cofactor evidence="1">
        <name>FAD</name>
        <dbReference type="ChEBI" id="CHEBI:57692"/>
    </cofactor>
</comment>
<dbReference type="Gene3D" id="3.50.50.60">
    <property type="entry name" value="FAD/NAD(P)-binding domain"/>
    <property type="match status" value="2"/>
</dbReference>
<dbReference type="Pfam" id="PF02852">
    <property type="entry name" value="Pyr_redox_dim"/>
    <property type="match status" value="1"/>
</dbReference>
<reference evidence="8" key="1">
    <citation type="journal article" date="2020" name="mSystems">
        <title>Genome- and Community-Level Interaction Insights into Carbon Utilization and Element Cycling Functions of Hydrothermarchaeota in Hydrothermal Sediment.</title>
        <authorList>
            <person name="Zhou Z."/>
            <person name="Liu Y."/>
            <person name="Xu W."/>
            <person name="Pan J."/>
            <person name="Luo Z.H."/>
            <person name="Li M."/>
        </authorList>
    </citation>
    <scope>NUCLEOTIDE SEQUENCE [LARGE SCALE GENOMIC DNA]</scope>
    <source>
        <strain evidence="8">HyVt-456</strain>
    </source>
</reference>
<comment type="caution">
    <text evidence="8">The sequence shown here is derived from an EMBL/GenBank/DDBJ whole genome shotgun (WGS) entry which is preliminary data.</text>
</comment>
<dbReference type="PANTHER" id="PTHR22912">
    <property type="entry name" value="DISULFIDE OXIDOREDUCTASE"/>
    <property type="match status" value="1"/>
</dbReference>
<feature type="domain" description="Pyridine nucleotide-disulphide oxidoreductase dimerisation" evidence="6">
    <location>
        <begin position="365"/>
        <end position="462"/>
    </location>
</feature>
<sequence length="469" mass="50759">MHLWYGVLLYGAGKICIRFSMTTSKRKTESEVFMAKHIVVIGAGPAGMEAARSAARHGARVTLIGTEEPGGRATWHSLLPSKKWLMRAQTQTAARDTDFSTLLQDIRQAKKSWAAHNVRELGQLGVRILTGRAKYMHAGRIDVFNEKHEKLEELCPDASIISSGSVPVFPDPLKPDGRRVIAPRFMSSLNKLPASMAVVGGGVSGTEFAYLFASLGVRVDWFIDSFGLLPGFDTEISSMLKTSLESKGITLHEPVSVKNIIRREDRVIIQTDRETELTSEMAFVAIGRTADVNHLGLSVLEKTPSGVVTLKTDAYGRTQFESIYAVGDVVSPQKSANRAMAQAYIAGAHAAGAQTVPFDDNKIIAAVYTDPALAQVGTLKGRDIRTWLLPYSHAVMSHICNSEGWVKIALNGQGDLCGAAALGPEAAEVITPAILIMQGAMSPESCKALFPANPTYGEIFFEALRHIPV</sequence>
<dbReference type="GO" id="GO:0006103">
    <property type="term" value="P:2-oxoglutarate metabolic process"/>
    <property type="evidence" value="ECO:0007669"/>
    <property type="project" value="TreeGrafter"/>
</dbReference>
<evidence type="ECO:0000256" key="5">
    <source>
        <dbReference type="ARBA" id="ARBA00023027"/>
    </source>
</evidence>